<dbReference type="GO" id="GO:0046872">
    <property type="term" value="F:metal ion binding"/>
    <property type="evidence" value="ECO:0007669"/>
    <property type="project" value="UniProtKB-KW"/>
</dbReference>
<sequence length="365" mass="39318">MPDTLTLPSPADFHVHLRAAPQTALLAPHVLAGGMHLAYVMPNLSPPLTLPQHTVAYLAHLRALAPEIDIRGTLFLSPALTPQLIREAAQAGIAGVKSYPRGVTTGSEGGIESYEVYYDVFEAMQQHGLVLNLHGEVPSDASKNISVLTAEATFLRHLVALHARFPRLRIVLEHATTRAAVECVKALGDTVGCTITPHHLDLTVDDWAGRPVNFCKPVAKHPDDREALRDVIRSGHPRFFLGSDSAPHPLAAKLPSAVSHGASALAAHACAAGIYTSPILLPLCATLLESFGALEQLAGYVSTHGRAFYGMPAPQGKDVTLVRRKSTVPMSYVLEQHQHLPQGAPEKCEVVPFWAGRELEWSLEP</sequence>
<dbReference type="FunFam" id="3.20.20.140:FF:000071">
    <property type="entry name" value="Dihydroorotase, homodimeric type, variant"/>
    <property type="match status" value="1"/>
</dbReference>
<dbReference type="GO" id="GO:0004151">
    <property type="term" value="F:dihydroorotase activity"/>
    <property type="evidence" value="ECO:0007669"/>
    <property type="project" value="UniProtKB-EC"/>
</dbReference>
<dbReference type="EC" id="3.5.2.3" evidence="3"/>
<evidence type="ECO:0000313" key="10">
    <source>
        <dbReference type="Proteomes" id="UP000245946"/>
    </source>
</evidence>
<dbReference type="EMBL" id="KZ819305">
    <property type="protein sequence ID" value="PWN95324.1"/>
    <property type="molecule type" value="Genomic_DNA"/>
</dbReference>
<comment type="similarity">
    <text evidence="2">Belongs to the metallo-dependent hydrolases superfamily. DHOase family. Class II DHOase subfamily.</text>
</comment>
<keyword evidence="4" id="KW-0479">Metal-binding</keyword>
<dbReference type="PANTHER" id="PTHR43137:SF1">
    <property type="entry name" value="DIHYDROOROTASE"/>
    <property type="match status" value="1"/>
</dbReference>
<dbReference type="GO" id="GO:0044205">
    <property type="term" value="P:'de novo' UMP biosynthetic process"/>
    <property type="evidence" value="ECO:0007669"/>
    <property type="project" value="UniProtKB-UniPathway"/>
</dbReference>
<protein>
    <recommendedName>
        <fullName evidence="3">dihydroorotase</fullName>
        <ecNumber evidence="3">3.5.2.3</ecNumber>
    </recommendedName>
</protein>
<evidence type="ECO:0000313" key="9">
    <source>
        <dbReference type="EMBL" id="PWN95324.1"/>
    </source>
</evidence>
<dbReference type="GO" id="GO:0005737">
    <property type="term" value="C:cytoplasm"/>
    <property type="evidence" value="ECO:0007669"/>
    <property type="project" value="TreeGrafter"/>
</dbReference>
<dbReference type="AlphaFoldDB" id="A0A316Z2L4"/>
<evidence type="ECO:0000256" key="4">
    <source>
        <dbReference type="ARBA" id="ARBA00022723"/>
    </source>
</evidence>
<dbReference type="GeneID" id="37270916"/>
<keyword evidence="7" id="KW-0665">Pyrimidine biosynthesis</keyword>
<evidence type="ECO:0000256" key="7">
    <source>
        <dbReference type="ARBA" id="ARBA00022975"/>
    </source>
</evidence>
<dbReference type="RefSeq" id="XP_025595603.1">
    <property type="nucleotide sequence ID" value="XM_025743372.1"/>
</dbReference>
<feature type="domain" description="Amidohydrolase-related" evidence="8">
    <location>
        <begin position="81"/>
        <end position="175"/>
    </location>
</feature>
<evidence type="ECO:0000256" key="1">
    <source>
        <dbReference type="ARBA" id="ARBA00004880"/>
    </source>
</evidence>
<proteinExistence type="inferred from homology"/>
<gene>
    <name evidence="9" type="ORF">FA09DRAFT_332231</name>
</gene>
<evidence type="ECO:0000256" key="3">
    <source>
        <dbReference type="ARBA" id="ARBA00012860"/>
    </source>
</evidence>
<dbReference type="NCBIfam" id="TIGR00856">
    <property type="entry name" value="pyrC_dimer"/>
    <property type="match status" value="1"/>
</dbReference>
<name>A0A316Z2L4_9BASI</name>
<keyword evidence="5" id="KW-0378">Hydrolase</keyword>
<dbReference type="Proteomes" id="UP000245946">
    <property type="component" value="Unassembled WGS sequence"/>
</dbReference>
<dbReference type="GO" id="GO:0006207">
    <property type="term" value="P:'de novo' pyrimidine nucleobase biosynthetic process"/>
    <property type="evidence" value="ECO:0007669"/>
    <property type="project" value="TreeGrafter"/>
</dbReference>
<evidence type="ECO:0000256" key="6">
    <source>
        <dbReference type="ARBA" id="ARBA00022833"/>
    </source>
</evidence>
<accession>A0A316Z2L4</accession>
<keyword evidence="10" id="KW-1185">Reference proteome</keyword>
<dbReference type="InterPro" id="IPR002195">
    <property type="entry name" value="Dihydroorotase_CS"/>
</dbReference>
<dbReference type="SUPFAM" id="SSF51556">
    <property type="entry name" value="Metallo-dependent hydrolases"/>
    <property type="match status" value="1"/>
</dbReference>
<dbReference type="PIRSF" id="PIRSF001237">
    <property type="entry name" value="DHOdimr"/>
    <property type="match status" value="1"/>
</dbReference>
<dbReference type="Gene3D" id="3.20.20.140">
    <property type="entry name" value="Metal-dependent hydrolases"/>
    <property type="match status" value="1"/>
</dbReference>
<evidence type="ECO:0000256" key="2">
    <source>
        <dbReference type="ARBA" id="ARBA00005631"/>
    </source>
</evidence>
<dbReference type="UniPathway" id="UPA00070">
    <property type="reaction ID" value="UER00117"/>
</dbReference>
<reference evidence="9 10" key="1">
    <citation type="journal article" date="2018" name="Mol. Biol. Evol.">
        <title>Broad Genomic Sampling Reveals a Smut Pathogenic Ancestry of the Fungal Clade Ustilaginomycotina.</title>
        <authorList>
            <person name="Kijpornyongpan T."/>
            <person name="Mondo S.J."/>
            <person name="Barry K."/>
            <person name="Sandor L."/>
            <person name="Lee J."/>
            <person name="Lipzen A."/>
            <person name="Pangilinan J."/>
            <person name="LaButti K."/>
            <person name="Hainaut M."/>
            <person name="Henrissat B."/>
            <person name="Grigoriev I.V."/>
            <person name="Spatafora J.W."/>
            <person name="Aime M.C."/>
        </authorList>
    </citation>
    <scope>NUCLEOTIDE SEQUENCE [LARGE SCALE GENOMIC DNA]</scope>
    <source>
        <strain evidence="9 10">MCA 4186</strain>
    </source>
</reference>
<dbReference type="Pfam" id="PF04909">
    <property type="entry name" value="Amidohydro_2"/>
    <property type="match status" value="1"/>
</dbReference>
<comment type="pathway">
    <text evidence="1">Pyrimidine metabolism; UMP biosynthesis via de novo pathway; (S)-dihydroorotate from bicarbonate: step 3/3.</text>
</comment>
<keyword evidence="6" id="KW-0862">Zinc</keyword>
<dbReference type="HAMAP" id="MF_00219">
    <property type="entry name" value="PyrC_classII"/>
    <property type="match status" value="1"/>
</dbReference>
<organism evidence="9 10">
    <name type="scientific">Tilletiopsis washingtonensis</name>
    <dbReference type="NCBI Taxonomy" id="58919"/>
    <lineage>
        <taxon>Eukaryota</taxon>
        <taxon>Fungi</taxon>
        <taxon>Dikarya</taxon>
        <taxon>Basidiomycota</taxon>
        <taxon>Ustilaginomycotina</taxon>
        <taxon>Exobasidiomycetes</taxon>
        <taxon>Entylomatales</taxon>
        <taxon>Entylomatales incertae sedis</taxon>
        <taxon>Tilletiopsis</taxon>
    </lineage>
</organism>
<evidence type="ECO:0000256" key="5">
    <source>
        <dbReference type="ARBA" id="ARBA00022801"/>
    </source>
</evidence>
<dbReference type="InterPro" id="IPR006680">
    <property type="entry name" value="Amidohydro-rel"/>
</dbReference>
<dbReference type="InterPro" id="IPR004721">
    <property type="entry name" value="DHOdimr"/>
</dbReference>
<dbReference type="STRING" id="58919.A0A316Z2L4"/>
<dbReference type="OrthoDB" id="1670005at2759"/>
<evidence type="ECO:0000259" key="8">
    <source>
        <dbReference type="Pfam" id="PF04909"/>
    </source>
</evidence>
<dbReference type="PANTHER" id="PTHR43137">
    <property type="entry name" value="DIHYDROOROTASE"/>
    <property type="match status" value="1"/>
</dbReference>
<dbReference type="InterPro" id="IPR032466">
    <property type="entry name" value="Metal_Hydrolase"/>
</dbReference>
<dbReference type="PROSITE" id="PS00483">
    <property type="entry name" value="DIHYDROOROTASE_2"/>
    <property type="match status" value="1"/>
</dbReference>